<accession>A0A6P0BDH8</accession>
<proteinExistence type="predicted"/>
<protein>
    <recommendedName>
        <fullName evidence="4">DNA (cytosine-5-)-methyltransferase</fullName>
    </recommendedName>
</protein>
<reference evidence="2 3" key="1">
    <citation type="submission" date="2019-12" db="EMBL/GenBank/DDBJ databases">
        <title>Rhizobium genotypes associated with high levels of biological nitrogen fixation by grain legumes in a temperate-maritime cropping system.</title>
        <authorList>
            <person name="Maluk M."/>
            <person name="Francesc Ferrando Molina F."/>
            <person name="Lopez Del Egido L."/>
            <person name="Lafos M."/>
            <person name="Langarica-Fuentes A."/>
            <person name="Gebre Yohannes G."/>
            <person name="Young M.W."/>
            <person name="Martin P."/>
            <person name="Gantlett R."/>
            <person name="Kenicer G."/>
            <person name="Hawes C."/>
            <person name="Begg G.S."/>
            <person name="Quilliam R.S."/>
            <person name="Squire G.R."/>
            <person name="Poole P.S."/>
            <person name="Young P.W."/>
            <person name="Iannetta P.M."/>
            <person name="James E.K."/>
        </authorList>
    </citation>
    <scope>NUCLEOTIDE SEQUENCE [LARGE SCALE GENOMIC DNA]</scope>
    <source>
        <strain evidence="2 3">JHI1096</strain>
    </source>
</reference>
<evidence type="ECO:0000313" key="2">
    <source>
        <dbReference type="EMBL" id="NEI37186.1"/>
    </source>
</evidence>
<comment type="caution">
    <text evidence="2">The sequence shown here is derived from an EMBL/GenBank/DDBJ whole genome shotgun (WGS) entry which is preliminary data.</text>
</comment>
<dbReference type="AlphaFoldDB" id="A0A6P0BDH8"/>
<evidence type="ECO:0000256" key="1">
    <source>
        <dbReference type="SAM" id="MobiDB-lite"/>
    </source>
</evidence>
<evidence type="ECO:0008006" key="4">
    <source>
        <dbReference type="Google" id="ProtNLM"/>
    </source>
</evidence>
<dbReference type="RefSeq" id="WP_164578137.1">
    <property type="nucleotide sequence ID" value="NZ_JAAXDH010000025.1"/>
</dbReference>
<feature type="region of interest" description="Disordered" evidence="1">
    <location>
        <begin position="151"/>
        <end position="219"/>
    </location>
</feature>
<organism evidence="2 3">
    <name type="scientific">Rhizobium leguminosarum</name>
    <dbReference type="NCBI Taxonomy" id="384"/>
    <lineage>
        <taxon>Bacteria</taxon>
        <taxon>Pseudomonadati</taxon>
        <taxon>Pseudomonadota</taxon>
        <taxon>Alphaproteobacteria</taxon>
        <taxon>Hyphomicrobiales</taxon>
        <taxon>Rhizobiaceae</taxon>
        <taxon>Rhizobium/Agrobacterium group</taxon>
        <taxon>Rhizobium</taxon>
    </lineage>
</organism>
<feature type="compositionally biased region" description="Low complexity" evidence="1">
    <location>
        <begin position="187"/>
        <end position="207"/>
    </location>
</feature>
<gene>
    <name evidence="2" type="ORF">GR204_24915</name>
</gene>
<dbReference type="EMBL" id="WUEZ01000032">
    <property type="protein sequence ID" value="NEI37186.1"/>
    <property type="molecule type" value="Genomic_DNA"/>
</dbReference>
<sequence>MMTAHEVVRSSRGKSSAQKLYDSWAKDWREKFATKMLPDVPTKQEKRADWGEGWRSCGFDRSWIVEDPPRVDEVYSTEFRPRLTFAALAAAQGFPAPWRFAPKGDEKLPMIQAALPPVMARIVGLALRTALTGEFFDISKEVEAKVIEDSKIGPPDASSCGRSMSVGGRPYCSTSERSSRVPPVIESSPSNTPTGSSSSAHLRAASAECSFRRAPSAAT</sequence>
<name>A0A6P0BDH8_RHILE</name>
<dbReference type="Proteomes" id="UP000471560">
    <property type="component" value="Unassembled WGS sequence"/>
</dbReference>
<evidence type="ECO:0000313" key="3">
    <source>
        <dbReference type="Proteomes" id="UP000471560"/>
    </source>
</evidence>